<keyword evidence="3" id="KW-1185">Reference proteome</keyword>
<protein>
    <submittedName>
        <fullName evidence="2">Uncharacterized protein</fullName>
    </submittedName>
</protein>
<feature type="region of interest" description="Disordered" evidence="1">
    <location>
        <begin position="973"/>
        <end position="1001"/>
    </location>
</feature>
<sequence>MSTLIPQLFHNNLNLSLAAIMAHIRQQNRPRGPSSVPRPSPPFTAQPTHSSSSINTVTRTCTNTIKLDAPAMNPYPLPNHSSNDPSSNPQAPEFWIAMKKLEFSTIDDLEQHFFTRQEFLIPWSDFRDHFLLLQPQGMPRVSLPGQVTRERILWWYTQYDEGGYRFDPLDMSLLEDDNDDQFEYDDIAYAADDAKYGRDTTPLTPGESSNHGAVLKNKKSVPELSDLRIVDKSTWGVTSHEKHLYVHMLQLFRVGRTRNSQKPPAFKYFLTRNICTAYEKIFQPIIHELVHQYDIRGRQYYGRLAMFVEKIAPSRLAFPESNVVLRSQSVNIDVRDKSTLGALREKTLQRQETRRQSRLSVNKAMIEEEKAIRRGFEKWNPRTEKPDFDIRGWIDEQRVLAHRNQARMRLEGDLDQDIMSAGLGPERRGRDQDEWEYERMSKLPVPPQSMMIPVAEETREMRNLYQQQETQNVSARKPGDKPSASGEEKTHGYYEGTTAHSGSSGLAKQQALASPPSGYTSSYTRMGTHKRSDSNFSLEKGLSGAAPLEKSKTQASISGPSGYPSSYGRSHTRSISNSSLHKALPGIPSVSNSPDAEGTITQPSDSFRHSTIRIVPHHKSTDESAHSVQQEAASQQPPALHQQRSQQSIQHRRNTSGAQKQYEQEVRKLERERQQDELAHQRQDAQQYQHRQHEKARGHQSAIDPALGSGKVLGPEQQNAHMEAAMRFARARAALQEQMPLQPQAQASEHKIITALQGASSSQPPQEPQQLRESQIHPAFRTNIRPVSKENIRAMISSSSSEDSDAEIEGTPSPPPRAPASRTAASSPVAELAQAAPAKQAYNTNLFPARPSLAHPYPFTDCDLNAAMLARSATVSSGSSIPRNISSSPVPKNVGGHFRHPSNNSSSSLGKGKKIGGPSYRTKSPPQLDLSRAIGTPVENLGLRALPKAEQIAPQAQETANTVTAMGSDIKGKGQAMAQPEPSHPLLPKRSSKRIAPDASKKRFPVVPSIPTLSTIAQSPAVPIPDSKTITVKKSVCDIAAQTDTSRRTPQPLERGGLLPLSLPLSGKSGKSQIPIVSPRNASAESTTSNTHSGTEYANSHAASGPSNPTPMPRLPIPVFGSGSIGVDEVQKAYVASSRYQGPEFEQYASHIPLPLPTRNAFALNAALERERLERGREEAAKGGRSRKGSAGTKDGEEEVEMTFF</sequence>
<feature type="compositionally biased region" description="Polar residues" evidence="1">
    <location>
        <begin position="45"/>
        <end position="56"/>
    </location>
</feature>
<feature type="compositionally biased region" description="Low complexity" evidence="1">
    <location>
        <begin position="760"/>
        <end position="773"/>
    </location>
</feature>
<accession>A0A9P4JE29</accession>
<proteinExistence type="predicted"/>
<feature type="compositionally biased region" description="Basic and acidic residues" evidence="1">
    <location>
        <begin position="662"/>
        <end position="683"/>
    </location>
</feature>
<dbReference type="AlphaFoldDB" id="A0A9P4JE29"/>
<feature type="compositionally biased region" description="Low complexity" evidence="1">
    <location>
        <begin position="1056"/>
        <end position="1072"/>
    </location>
</feature>
<feature type="compositionally biased region" description="Polar residues" evidence="1">
    <location>
        <begin position="626"/>
        <end position="637"/>
    </location>
</feature>
<feature type="compositionally biased region" description="Low complexity" evidence="1">
    <location>
        <begin position="901"/>
        <end position="910"/>
    </location>
</feature>
<feature type="region of interest" description="Disordered" evidence="1">
    <location>
        <begin position="72"/>
        <end position="91"/>
    </location>
</feature>
<dbReference type="Proteomes" id="UP000799536">
    <property type="component" value="Unassembled WGS sequence"/>
</dbReference>
<reference evidence="2" key="1">
    <citation type="journal article" date="2020" name="Stud. Mycol.">
        <title>101 Dothideomycetes genomes: a test case for predicting lifestyles and emergence of pathogens.</title>
        <authorList>
            <person name="Haridas S."/>
            <person name="Albert R."/>
            <person name="Binder M."/>
            <person name="Bloem J."/>
            <person name="Labutti K."/>
            <person name="Salamov A."/>
            <person name="Andreopoulos B."/>
            <person name="Baker S."/>
            <person name="Barry K."/>
            <person name="Bills G."/>
            <person name="Bluhm B."/>
            <person name="Cannon C."/>
            <person name="Castanera R."/>
            <person name="Culley D."/>
            <person name="Daum C."/>
            <person name="Ezra D."/>
            <person name="Gonzalez J."/>
            <person name="Henrissat B."/>
            <person name="Kuo A."/>
            <person name="Liang C."/>
            <person name="Lipzen A."/>
            <person name="Lutzoni F."/>
            <person name="Magnuson J."/>
            <person name="Mondo S."/>
            <person name="Nolan M."/>
            <person name="Ohm R."/>
            <person name="Pangilinan J."/>
            <person name="Park H.-J."/>
            <person name="Ramirez L."/>
            <person name="Alfaro M."/>
            <person name="Sun H."/>
            <person name="Tritt A."/>
            <person name="Yoshinaga Y."/>
            <person name="Zwiers L.-H."/>
            <person name="Turgeon B."/>
            <person name="Goodwin S."/>
            <person name="Spatafora J."/>
            <person name="Crous P."/>
            <person name="Grigoriev I."/>
        </authorList>
    </citation>
    <scope>NUCLEOTIDE SEQUENCE</scope>
    <source>
        <strain evidence="2">ATCC 74209</strain>
    </source>
</reference>
<evidence type="ECO:0000313" key="3">
    <source>
        <dbReference type="Proteomes" id="UP000799536"/>
    </source>
</evidence>
<dbReference type="OrthoDB" id="3799259at2759"/>
<feature type="compositionally biased region" description="Polar residues" evidence="1">
    <location>
        <begin position="1080"/>
        <end position="1107"/>
    </location>
</feature>
<evidence type="ECO:0000313" key="2">
    <source>
        <dbReference type="EMBL" id="KAF2197688.1"/>
    </source>
</evidence>
<name>A0A9P4JE29_9PLEO</name>
<organism evidence="2 3">
    <name type="scientific">Delitschia confertaspora ATCC 74209</name>
    <dbReference type="NCBI Taxonomy" id="1513339"/>
    <lineage>
        <taxon>Eukaryota</taxon>
        <taxon>Fungi</taxon>
        <taxon>Dikarya</taxon>
        <taxon>Ascomycota</taxon>
        <taxon>Pezizomycotina</taxon>
        <taxon>Dothideomycetes</taxon>
        <taxon>Pleosporomycetidae</taxon>
        <taxon>Pleosporales</taxon>
        <taxon>Delitschiaceae</taxon>
        <taxon>Delitschia</taxon>
    </lineage>
</organism>
<feature type="compositionally biased region" description="Basic and acidic residues" evidence="1">
    <location>
        <begin position="1173"/>
        <end position="1182"/>
    </location>
</feature>
<feature type="region of interest" description="Disordered" evidence="1">
    <location>
        <begin position="1041"/>
        <end position="1112"/>
    </location>
</feature>
<feature type="compositionally biased region" description="Polar residues" evidence="1">
    <location>
        <begin position="589"/>
        <end position="605"/>
    </location>
</feature>
<dbReference type="EMBL" id="ML994208">
    <property type="protein sequence ID" value="KAF2197688.1"/>
    <property type="molecule type" value="Genomic_DNA"/>
</dbReference>
<evidence type="ECO:0000256" key="1">
    <source>
        <dbReference type="SAM" id="MobiDB-lite"/>
    </source>
</evidence>
<feature type="compositionally biased region" description="Acidic residues" evidence="1">
    <location>
        <begin position="1196"/>
        <end position="1205"/>
    </location>
</feature>
<gene>
    <name evidence="2" type="ORF">GQ43DRAFT_194880</name>
</gene>
<feature type="region of interest" description="Disordered" evidence="1">
    <location>
        <begin position="467"/>
        <end position="713"/>
    </location>
</feature>
<feature type="region of interest" description="Disordered" evidence="1">
    <location>
        <begin position="1173"/>
        <end position="1205"/>
    </location>
</feature>
<comment type="caution">
    <text evidence="2">The sequence shown here is derived from an EMBL/GenBank/DDBJ whole genome shotgun (WGS) entry which is preliminary data.</text>
</comment>
<feature type="region of interest" description="Disordered" evidence="1">
    <location>
        <begin position="877"/>
        <end position="930"/>
    </location>
</feature>
<feature type="region of interest" description="Disordered" evidence="1">
    <location>
        <begin position="26"/>
        <end position="56"/>
    </location>
</feature>
<feature type="region of interest" description="Disordered" evidence="1">
    <location>
        <begin position="758"/>
        <end position="829"/>
    </location>
</feature>
<feature type="compositionally biased region" description="Low complexity" evidence="1">
    <location>
        <begin position="78"/>
        <end position="89"/>
    </location>
</feature>
<feature type="compositionally biased region" description="Low complexity" evidence="1">
    <location>
        <begin position="819"/>
        <end position="829"/>
    </location>
</feature>
<feature type="compositionally biased region" description="Low complexity" evidence="1">
    <location>
        <begin position="556"/>
        <end position="569"/>
    </location>
</feature>
<feature type="compositionally biased region" description="Low complexity" evidence="1">
    <location>
        <begin position="877"/>
        <end position="889"/>
    </location>
</feature>
<feature type="compositionally biased region" description="Polar residues" evidence="1">
    <location>
        <begin position="498"/>
        <end position="507"/>
    </location>
</feature>